<name>A0A1T5LEP0_9FIRM</name>
<dbReference type="HAMAP" id="MF_00724">
    <property type="entry name" value="FliE"/>
    <property type="match status" value="1"/>
</dbReference>
<dbReference type="PANTHER" id="PTHR34653">
    <property type="match status" value="1"/>
</dbReference>
<evidence type="ECO:0000313" key="7">
    <source>
        <dbReference type="Proteomes" id="UP000190285"/>
    </source>
</evidence>
<evidence type="ECO:0000256" key="2">
    <source>
        <dbReference type="ARBA" id="ARBA00009272"/>
    </source>
</evidence>
<dbReference type="Proteomes" id="UP000190285">
    <property type="component" value="Unassembled WGS sequence"/>
</dbReference>
<reference evidence="6 7" key="1">
    <citation type="submission" date="2017-02" db="EMBL/GenBank/DDBJ databases">
        <authorList>
            <person name="Peterson S.W."/>
        </authorList>
    </citation>
    <scope>NUCLEOTIDE SEQUENCE [LARGE SCALE GENOMIC DNA]</scope>
    <source>
        <strain evidence="6 7">M1</strain>
    </source>
</reference>
<proteinExistence type="inferred from homology"/>
<comment type="similarity">
    <text evidence="2 4">Belongs to the FliE family.</text>
</comment>
<dbReference type="GO" id="GO:0071973">
    <property type="term" value="P:bacterial-type flagellum-dependent cell motility"/>
    <property type="evidence" value="ECO:0007669"/>
    <property type="project" value="InterPro"/>
</dbReference>
<dbReference type="Pfam" id="PF02049">
    <property type="entry name" value="FliE"/>
    <property type="match status" value="1"/>
</dbReference>
<evidence type="ECO:0000256" key="3">
    <source>
        <dbReference type="ARBA" id="ARBA00023143"/>
    </source>
</evidence>
<dbReference type="GO" id="GO:0009425">
    <property type="term" value="C:bacterial-type flagellum basal body"/>
    <property type="evidence" value="ECO:0007669"/>
    <property type="project" value="UniProtKB-SubCell"/>
</dbReference>
<dbReference type="GO" id="GO:0005198">
    <property type="term" value="F:structural molecule activity"/>
    <property type="evidence" value="ECO:0007669"/>
    <property type="project" value="UniProtKB-UniRule"/>
</dbReference>
<evidence type="ECO:0000256" key="5">
    <source>
        <dbReference type="NCBIfam" id="TIGR00205"/>
    </source>
</evidence>
<evidence type="ECO:0000256" key="1">
    <source>
        <dbReference type="ARBA" id="ARBA00004117"/>
    </source>
</evidence>
<dbReference type="GO" id="GO:0003774">
    <property type="term" value="F:cytoskeletal motor activity"/>
    <property type="evidence" value="ECO:0007669"/>
    <property type="project" value="InterPro"/>
</dbReference>
<keyword evidence="6" id="KW-0966">Cell projection</keyword>
<gene>
    <name evidence="4" type="primary">fliE</name>
    <name evidence="6" type="ORF">SAMN02194393_02864</name>
</gene>
<keyword evidence="6" id="KW-0969">Cilium</keyword>
<evidence type="ECO:0000313" key="6">
    <source>
        <dbReference type="EMBL" id="SKC74461.1"/>
    </source>
</evidence>
<dbReference type="AlphaFoldDB" id="A0A1T5LEP0"/>
<dbReference type="EMBL" id="FUZT01000006">
    <property type="protein sequence ID" value="SKC74461.1"/>
    <property type="molecule type" value="Genomic_DNA"/>
</dbReference>
<accession>A0A1T5LEP0</accession>
<protein>
    <recommendedName>
        <fullName evidence="4 5">Flagellar hook-basal body complex protein FliE</fullName>
    </recommendedName>
</protein>
<dbReference type="RefSeq" id="WP_079492473.1">
    <property type="nucleotide sequence ID" value="NZ_FUZT01000006.1"/>
</dbReference>
<dbReference type="PANTHER" id="PTHR34653:SF1">
    <property type="entry name" value="FLAGELLAR HOOK-BASAL BODY COMPLEX PROTEIN FLIE"/>
    <property type="match status" value="1"/>
</dbReference>
<evidence type="ECO:0000256" key="4">
    <source>
        <dbReference type="HAMAP-Rule" id="MF_00724"/>
    </source>
</evidence>
<dbReference type="OrthoDB" id="9812413at2"/>
<dbReference type="InterPro" id="IPR001624">
    <property type="entry name" value="FliE"/>
</dbReference>
<dbReference type="NCBIfam" id="TIGR00205">
    <property type="entry name" value="fliE"/>
    <property type="match status" value="1"/>
</dbReference>
<keyword evidence="6" id="KW-0282">Flagellum</keyword>
<organism evidence="6 7">
    <name type="scientific">Maledivibacter halophilus</name>
    <dbReference type="NCBI Taxonomy" id="36842"/>
    <lineage>
        <taxon>Bacteria</taxon>
        <taxon>Bacillati</taxon>
        <taxon>Bacillota</taxon>
        <taxon>Clostridia</taxon>
        <taxon>Peptostreptococcales</taxon>
        <taxon>Caminicellaceae</taxon>
        <taxon>Maledivibacter</taxon>
    </lineage>
</organism>
<sequence length="96" mass="10952">MKIANIENPKLLNTNFYEKEKVGNGNFKEFLLDSIEKLNTYESDANELGIKLVAGEVDNVHEVMIASQKAEIALQFGIEIKNKVMDAYKEIMRMQV</sequence>
<keyword evidence="7" id="KW-1185">Reference proteome</keyword>
<comment type="subcellular location">
    <subcellularLocation>
        <location evidence="1 4">Bacterial flagellum basal body</location>
    </subcellularLocation>
</comment>
<keyword evidence="3 4" id="KW-0975">Bacterial flagellum</keyword>
<dbReference type="PRINTS" id="PR01006">
    <property type="entry name" value="FLGHOOKFLIE"/>
</dbReference>
<dbReference type="STRING" id="36842.SAMN02194393_02864"/>